<name>A0AAW9S4G6_9BACT</name>
<accession>A0AAW9S4G6</accession>
<proteinExistence type="predicted"/>
<organism evidence="1 2">
    <name type="scientific">Rapidithrix thailandica</name>
    <dbReference type="NCBI Taxonomy" id="413964"/>
    <lineage>
        <taxon>Bacteria</taxon>
        <taxon>Pseudomonadati</taxon>
        <taxon>Bacteroidota</taxon>
        <taxon>Cytophagia</taxon>
        <taxon>Cytophagales</taxon>
        <taxon>Flammeovirgaceae</taxon>
        <taxon>Rapidithrix</taxon>
    </lineage>
</organism>
<keyword evidence="2" id="KW-1185">Reference proteome</keyword>
<dbReference type="EMBL" id="JBDKWZ010000019">
    <property type="protein sequence ID" value="MEN7551072.1"/>
    <property type="molecule type" value="Genomic_DNA"/>
</dbReference>
<dbReference type="AlphaFoldDB" id="A0AAW9S4G6"/>
<sequence>MDLLEDDGKVLEQLRQNFETIKVFIYDLPEEAFMRRGTSSGNINERIVRALPVSKSGICHCENEAKEGE</sequence>
<dbReference type="RefSeq" id="WP_346823854.1">
    <property type="nucleotide sequence ID" value="NZ_JBDKWZ010000019.1"/>
</dbReference>
<gene>
    <name evidence="1" type="ORF">AAG747_24335</name>
</gene>
<dbReference type="Proteomes" id="UP001403385">
    <property type="component" value="Unassembled WGS sequence"/>
</dbReference>
<evidence type="ECO:0000313" key="2">
    <source>
        <dbReference type="Proteomes" id="UP001403385"/>
    </source>
</evidence>
<reference evidence="1 2" key="1">
    <citation type="submission" date="2024-04" db="EMBL/GenBank/DDBJ databases">
        <title>Novel genus in family Flammeovirgaceae.</title>
        <authorList>
            <person name="Nguyen T.H."/>
            <person name="Vuong T.Q."/>
            <person name="Le H."/>
            <person name="Kim S.-G."/>
        </authorList>
    </citation>
    <scope>NUCLEOTIDE SEQUENCE [LARGE SCALE GENOMIC DNA]</scope>
    <source>
        <strain evidence="1 2">JCM 23209</strain>
    </source>
</reference>
<protein>
    <submittedName>
        <fullName evidence="1">Uncharacterized protein</fullName>
    </submittedName>
</protein>
<evidence type="ECO:0000313" key="1">
    <source>
        <dbReference type="EMBL" id="MEN7551072.1"/>
    </source>
</evidence>
<comment type="caution">
    <text evidence="1">The sequence shown here is derived from an EMBL/GenBank/DDBJ whole genome shotgun (WGS) entry which is preliminary data.</text>
</comment>